<dbReference type="InterPro" id="IPR036770">
    <property type="entry name" value="Ankyrin_rpt-contain_sf"/>
</dbReference>
<dbReference type="PROSITE" id="PS50297">
    <property type="entry name" value="ANK_REP_REGION"/>
    <property type="match status" value="1"/>
</dbReference>
<dbReference type="AlphaFoldDB" id="A0A8J5JDA7"/>
<keyword evidence="1" id="KW-0677">Repeat</keyword>
<dbReference type="PANTHER" id="PTHR24174">
    <property type="entry name" value="ANKYRIN REPEAT AND STERILE ALPHA MOTIF DOMAIN-CONTAINING PROTEIN 1"/>
    <property type="match status" value="1"/>
</dbReference>
<dbReference type="PANTHER" id="PTHR24174:SF1">
    <property type="entry name" value="IP14385P"/>
    <property type="match status" value="1"/>
</dbReference>
<reference evidence="4" key="1">
    <citation type="journal article" date="2021" name="Sci. Adv.">
        <title>The American lobster genome reveals insights on longevity, neural, and immune adaptations.</title>
        <authorList>
            <person name="Polinski J.M."/>
            <person name="Zimin A.V."/>
            <person name="Clark K.F."/>
            <person name="Kohn A.B."/>
            <person name="Sadowski N."/>
            <person name="Timp W."/>
            <person name="Ptitsyn A."/>
            <person name="Khanna P."/>
            <person name="Romanova D.Y."/>
            <person name="Williams P."/>
            <person name="Greenwood S.J."/>
            <person name="Moroz L.L."/>
            <person name="Walt D.R."/>
            <person name="Bodnar A.G."/>
        </authorList>
    </citation>
    <scope>NUCLEOTIDE SEQUENCE</scope>
    <source>
        <strain evidence="4">GMGI-L3</strain>
    </source>
</reference>
<dbReference type="SUPFAM" id="SSF48403">
    <property type="entry name" value="Ankyrin repeat"/>
    <property type="match status" value="1"/>
</dbReference>
<sequence length="95" mass="10161">MATLLIITNKGGETALHCAAQYGHTEAAQMLLAQGGDPTVPNLQAETALDLAAQYGRLHTVEVLVRAQPDLLRPYTVAAACRSLPPPLTRLQERS</sequence>
<keyword evidence="2 3" id="KW-0040">ANK repeat</keyword>
<comment type="caution">
    <text evidence="4">The sequence shown here is derived from an EMBL/GenBank/DDBJ whole genome shotgun (WGS) entry which is preliminary data.</text>
</comment>
<name>A0A8J5JDA7_HOMAM</name>
<gene>
    <name evidence="4" type="primary">ANKS1A-L</name>
    <name evidence="4" type="ORF">Hamer_G025401</name>
</gene>
<dbReference type="InterPro" id="IPR002110">
    <property type="entry name" value="Ankyrin_rpt"/>
</dbReference>
<feature type="repeat" description="ANK" evidence="3">
    <location>
        <begin position="11"/>
        <end position="43"/>
    </location>
</feature>
<evidence type="ECO:0000313" key="5">
    <source>
        <dbReference type="Proteomes" id="UP000747542"/>
    </source>
</evidence>
<dbReference type="PROSITE" id="PS50088">
    <property type="entry name" value="ANK_REPEAT"/>
    <property type="match status" value="1"/>
</dbReference>
<dbReference type="Proteomes" id="UP000747542">
    <property type="component" value="Unassembled WGS sequence"/>
</dbReference>
<proteinExistence type="predicted"/>
<keyword evidence="5" id="KW-1185">Reference proteome</keyword>
<accession>A0A8J5JDA7</accession>
<organism evidence="4 5">
    <name type="scientific">Homarus americanus</name>
    <name type="common">American lobster</name>
    <dbReference type="NCBI Taxonomy" id="6706"/>
    <lineage>
        <taxon>Eukaryota</taxon>
        <taxon>Metazoa</taxon>
        <taxon>Ecdysozoa</taxon>
        <taxon>Arthropoda</taxon>
        <taxon>Crustacea</taxon>
        <taxon>Multicrustacea</taxon>
        <taxon>Malacostraca</taxon>
        <taxon>Eumalacostraca</taxon>
        <taxon>Eucarida</taxon>
        <taxon>Decapoda</taxon>
        <taxon>Pleocyemata</taxon>
        <taxon>Astacidea</taxon>
        <taxon>Nephropoidea</taxon>
        <taxon>Nephropidae</taxon>
        <taxon>Homarus</taxon>
    </lineage>
</organism>
<dbReference type="EMBL" id="JAHLQT010041424">
    <property type="protein sequence ID" value="KAG7155506.1"/>
    <property type="molecule type" value="Genomic_DNA"/>
</dbReference>
<dbReference type="Gene3D" id="1.25.40.20">
    <property type="entry name" value="Ankyrin repeat-containing domain"/>
    <property type="match status" value="1"/>
</dbReference>
<protein>
    <submittedName>
        <fullName evidence="4">Ankyrin repeat and SAM domain-containing protein 1A-like</fullName>
    </submittedName>
</protein>
<evidence type="ECO:0000313" key="4">
    <source>
        <dbReference type="EMBL" id="KAG7155506.1"/>
    </source>
</evidence>
<evidence type="ECO:0000256" key="2">
    <source>
        <dbReference type="ARBA" id="ARBA00023043"/>
    </source>
</evidence>
<evidence type="ECO:0000256" key="3">
    <source>
        <dbReference type="PROSITE-ProRule" id="PRU00023"/>
    </source>
</evidence>
<evidence type="ECO:0000256" key="1">
    <source>
        <dbReference type="ARBA" id="ARBA00022737"/>
    </source>
</evidence>
<dbReference type="GO" id="GO:0005829">
    <property type="term" value="C:cytosol"/>
    <property type="evidence" value="ECO:0007669"/>
    <property type="project" value="TreeGrafter"/>
</dbReference>
<dbReference type="SMART" id="SM00248">
    <property type="entry name" value="ANK"/>
    <property type="match status" value="2"/>
</dbReference>
<dbReference type="InterPro" id="IPR033635">
    <property type="entry name" value="ANKS1/Caskin"/>
</dbReference>
<dbReference type="Pfam" id="PF12796">
    <property type="entry name" value="Ank_2"/>
    <property type="match status" value="1"/>
</dbReference>